<accession>A0A2D4IN79</accession>
<proteinExistence type="predicted"/>
<evidence type="ECO:0000313" key="1">
    <source>
        <dbReference type="EMBL" id="LAA85703.1"/>
    </source>
</evidence>
<name>A0A2D4IN79_MICLE</name>
<dbReference type="EMBL" id="IACK01116908">
    <property type="protein sequence ID" value="LAA85703.1"/>
    <property type="molecule type" value="Transcribed_RNA"/>
</dbReference>
<dbReference type="AlphaFoldDB" id="A0A2D4IN79"/>
<protein>
    <submittedName>
        <fullName evidence="1">Uncharacterized protein</fullName>
    </submittedName>
</protein>
<sequence>MSSLLKEQIAGILTTEKVELLEERLQKRIFFPPFRLSFFRTVVGFSTPPLLEVWIWSSVSELFQMPRILTREQRGVFKGKASLAVLFVRLLHPKETEGKKKNDFGRCRKRVKRNRTGVQLALVPFKDRRITQDR</sequence>
<organism evidence="1">
    <name type="scientific">Micrurus lemniscatus lemniscatus</name>
    <dbReference type="NCBI Taxonomy" id="129467"/>
    <lineage>
        <taxon>Eukaryota</taxon>
        <taxon>Metazoa</taxon>
        <taxon>Chordata</taxon>
        <taxon>Craniata</taxon>
        <taxon>Vertebrata</taxon>
        <taxon>Euteleostomi</taxon>
        <taxon>Lepidosauria</taxon>
        <taxon>Squamata</taxon>
        <taxon>Bifurcata</taxon>
        <taxon>Unidentata</taxon>
        <taxon>Episquamata</taxon>
        <taxon>Toxicofera</taxon>
        <taxon>Serpentes</taxon>
        <taxon>Colubroidea</taxon>
        <taxon>Elapidae</taxon>
        <taxon>Elapinae</taxon>
        <taxon>Micrurus</taxon>
    </lineage>
</organism>
<reference evidence="1" key="2">
    <citation type="submission" date="2017-11" db="EMBL/GenBank/DDBJ databases">
        <title>Coralsnake Venomics: Analyses of Venom Gland Transcriptomes and Proteomes of Six Brazilian Taxa.</title>
        <authorList>
            <person name="Aird S.D."/>
            <person name="Jorge da Silva N."/>
            <person name="Qiu L."/>
            <person name="Villar-Briones A."/>
            <person name="Aparecida-Saddi V."/>
            <person name="Campos-Telles M.P."/>
            <person name="Grau M."/>
            <person name="Mikheyev A.S."/>
        </authorList>
    </citation>
    <scope>NUCLEOTIDE SEQUENCE</scope>
    <source>
        <tissue evidence="1">Venom_gland</tissue>
    </source>
</reference>
<reference evidence="1" key="1">
    <citation type="submission" date="2017-07" db="EMBL/GenBank/DDBJ databases">
        <authorList>
            <person name="Mikheyev A."/>
            <person name="Grau M."/>
        </authorList>
    </citation>
    <scope>NUCLEOTIDE SEQUENCE</scope>
    <source>
        <tissue evidence="1">Venom_gland</tissue>
    </source>
</reference>